<evidence type="ECO:0008006" key="7">
    <source>
        <dbReference type="Google" id="ProtNLM"/>
    </source>
</evidence>
<protein>
    <recommendedName>
        <fullName evidence="7">Secreted protein</fullName>
    </recommendedName>
</protein>
<name>A0A835VG49_VANPL</name>
<gene>
    <name evidence="4" type="ORF">HPP92_003658</name>
    <name evidence="3" type="ORF">HPP92_004110</name>
</gene>
<keyword evidence="5" id="KW-1185">Reference proteome</keyword>
<organism evidence="3 5">
    <name type="scientific">Vanilla planifolia</name>
    <name type="common">Vanilla</name>
    <dbReference type="NCBI Taxonomy" id="51239"/>
    <lineage>
        <taxon>Eukaryota</taxon>
        <taxon>Viridiplantae</taxon>
        <taxon>Streptophyta</taxon>
        <taxon>Embryophyta</taxon>
        <taxon>Tracheophyta</taxon>
        <taxon>Spermatophyta</taxon>
        <taxon>Magnoliopsida</taxon>
        <taxon>Liliopsida</taxon>
        <taxon>Asparagales</taxon>
        <taxon>Orchidaceae</taxon>
        <taxon>Vanilloideae</taxon>
        <taxon>Vanilleae</taxon>
        <taxon>Vanilla</taxon>
    </lineage>
</organism>
<feature type="chain" id="PRO_5036240394" description="Secreted protein" evidence="2">
    <location>
        <begin position="27"/>
        <end position="86"/>
    </location>
</feature>
<feature type="signal peptide" evidence="2">
    <location>
        <begin position="1"/>
        <end position="26"/>
    </location>
</feature>
<sequence>MANMRHSCAFLVLLLFGHECILSCEGRHLNDEKLVCSRCLEEMIDGLPEADGSEEQVVTQDSRPSVPGHSPGVGHSLQRHSVGKNV</sequence>
<comment type="caution">
    <text evidence="3">The sequence shown here is derived from an EMBL/GenBank/DDBJ whole genome shotgun (WGS) entry which is preliminary data.</text>
</comment>
<dbReference type="EMBL" id="JADCNL010000001">
    <property type="protein sequence ID" value="KAG0499419.1"/>
    <property type="molecule type" value="Genomic_DNA"/>
</dbReference>
<dbReference type="OrthoDB" id="1863260at2759"/>
<evidence type="ECO:0000313" key="6">
    <source>
        <dbReference type="Proteomes" id="UP000639772"/>
    </source>
</evidence>
<dbReference type="Proteomes" id="UP000636800">
    <property type="component" value="Chromosome 1"/>
</dbReference>
<dbReference type="Proteomes" id="UP000639772">
    <property type="component" value="Chromosome 1"/>
</dbReference>
<reference evidence="5 6" key="1">
    <citation type="journal article" date="2020" name="Nat. Food">
        <title>A phased Vanilla planifolia genome enables genetic improvement of flavour and production.</title>
        <authorList>
            <person name="Hasing T."/>
            <person name="Tang H."/>
            <person name="Brym M."/>
            <person name="Khazi F."/>
            <person name="Huang T."/>
            <person name="Chambers A.H."/>
        </authorList>
    </citation>
    <scope>NUCLEOTIDE SEQUENCE [LARGE SCALE GENOMIC DNA]</scope>
    <source>
        <tissue evidence="3">Leaf</tissue>
    </source>
</reference>
<keyword evidence="2" id="KW-0732">Signal</keyword>
<evidence type="ECO:0000313" key="5">
    <source>
        <dbReference type="Proteomes" id="UP000636800"/>
    </source>
</evidence>
<evidence type="ECO:0000256" key="1">
    <source>
        <dbReference type="SAM" id="MobiDB-lite"/>
    </source>
</evidence>
<evidence type="ECO:0000313" key="4">
    <source>
        <dbReference type="EMBL" id="KAG0503586.1"/>
    </source>
</evidence>
<feature type="compositionally biased region" description="Basic residues" evidence="1">
    <location>
        <begin position="77"/>
        <end position="86"/>
    </location>
</feature>
<proteinExistence type="predicted"/>
<dbReference type="EMBL" id="JADCNM010000001">
    <property type="protein sequence ID" value="KAG0503586.1"/>
    <property type="molecule type" value="Genomic_DNA"/>
</dbReference>
<evidence type="ECO:0000256" key="2">
    <source>
        <dbReference type="SAM" id="SignalP"/>
    </source>
</evidence>
<feature type="region of interest" description="Disordered" evidence="1">
    <location>
        <begin position="50"/>
        <end position="86"/>
    </location>
</feature>
<dbReference type="AlphaFoldDB" id="A0A835VG49"/>
<evidence type="ECO:0000313" key="3">
    <source>
        <dbReference type="EMBL" id="KAG0499419.1"/>
    </source>
</evidence>
<accession>A0A835VG49</accession>